<feature type="signal peptide" evidence="1">
    <location>
        <begin position="1"/>
        <end position="24"/>
    </location>
</feature>
<sequence length="285" mass="30474">MNSTRLRRSALGTAVAVALTGAVACTSTDDAPDRPDGVRSAPPALIDALRRADRATDAADSVRVESTTTIGSQMSLRAAGTLGWADDVTGALTLTYTGGTALETMRRLGSTSMRTRYLPDAYYARMGDTFAAQTGGRHWIRYGYADLDGLDQVRSTTPNQSVKLLLAAGDLRRVGAERVRGVDTTHYTGTVATADLTGDATRLGARELAALREQLTRAGVTSERVDIWVDGRDLLVKKAEKGSTLTGGYSQTAHYRDYGVRVSVARPPAADTADYKTLMDHQDGR</sequence>
<reference evidence="2 4" key="2">
    <citation type="submission" date="2018-12" db="EMBL/GenBank/DDBJ databases">
        <title>Streptomyces griseoviridis F1-27 complete genome.</title>
        <authorList>
            <person name="Mariita R.M."/>
            <person name="Sello J.K."/>
        </authorList>
    </citation>
    <scope>NUCLEOTIDE SEQUENCE [LARGE SCALE GENOMIC DNA]</scope>
    <source>
        <strain evidence="2 4">F1-27</strain>
    </source>
</reference>
<dbReference type="SUPFAM" id="SSF89392">
    <property type="entry name" value="Prokaryotic lipoproteins and lipoprotein localization factors"/>
    <property type="match status" value="1"/>
</dbReference>
<evidence type="ECO:0000256" key="1">
    <source>
        <dbReference type="SAM" id="SignalP"/>
    </source>
</evidence>
<dbReference type="Gene3D" id="2.50.20.20">
    <property type="match status" value="1"/>
</dbReference>
<proteinExistence type="predicted"/>
<evidence type="ECO:0000313" key="3">
    <source>
        <dbReference type="EMBL" id="QCN87508.1"/>
    </source>
</evidence>
<reference evidence="3 5" key="1">
    <citation type="submission" date="2018-04" db="EMBL/GenBank/DDBJ databases">
        <title>Complete genome sequences of Streptomyces griseoviridis K61 and characterization of antagonistic properties of biological control agents.</title>
        <authorList>
            <person name="Mariita R.M."/>
            <person name="Sello J.K."/>
        </authorList>
    </citation>
    <scope>NUCLEOTIDE SEQUENCE [LARGE SCALE GENOMIC DNA]</scope>
    <source>
        <strain evidence="3 5">K61</strain>
    </source>
</reference>
<evidence type="ECO:0000313" key="5">
    <source>
        <dbReference type="Proteomes" id="UP000501753"/>
    </source>
</evidence>
<name>A0A3Q9KRH7_STRGD</name>
<dbReference type="EMBL" id="CP029078">
    <property type="protein sequence ID" value="QCN87508.1"/>
    <property type="molecule type" value="Genomic_DNA"/>
</dbReference>
<dbReference type="Proteomes" id="UP000271291">
    <property type="component" value="Chromosome"/>
</dbReference>
<dbReference type="AlphaFoldDB" id="A0A3Q9KRH7"/>
<evidence type="ECO:0000313" key="2">
    <source>
        <dbReference type="EMBL" id="AZS85646.1"/>
    </source>
</evidence>
<dbReference type="RefSeq" id="WP_127178493.1">
    <property type="nucleotide sequence ID" value="NZ_CP029078.1"/>
</dbReference>
<protein>
    <recommendedName>
        <fullName evidence="6">Lipoprotein</fullName>
    </recommendedName>
</protein>
<evidence type="ECO:0000313" key="4">
    <source>
        <dbReference type="Proteomes" id="UP000271291"/>
    </source>
</evidence>
<keyword evidence="5" id="KW-1185">Reference proteome</keyword>
<dbReference type="Proteomes" id="UP000501753">
    <property type="component" value="Chromosome"/>
</dbReference>
<feature type="chain" id="PRO_5044599685" description="Lipoprotein" evidence="1">
    <location>
        <begin position="25"/>
        <end position="285"/>
    </location>
</feature>
<dbReference type="PROSITE" id="PS51257">
    <property type="entry name" value="PROKAR_LIPOPROTEIN"/>
    <property type="match status" value="1"/>
</dbReference>
<organism evidence="2 4">
    <name type="scientific">Streptomyces griseoviridis</name>
    <dbReference type="NCBI Taxonomy" id="45398"/>
    <lineage>
        <taxon>Bacteria</taxon>
        <taxon>Bacillati</taxon>
        <taxon>Actinomycetota</taxon>
        <taxon>Actinomycetes</taxon>
        <taxon>Kitasatosporales</taxon>
        <taxon>Streptomycetaceae</taxon>
        <taxon>Streptomyces</taxon>
    </lineage>
</organism>
<dbReference type="InterPro" id="IPR029046">
    <property type="entry name" value="LolA/LolB/LppX"/>
</dbReference>
<dbReference type="KEGG" id="sgd:ELQ87_16020"/>
<gene>
    <name evidence="3" type="ORF">DDJ31_23270</name>
    <name evidence="2" type="ORF">ELQ87_16020</name>
</gene>
<dbReference type="EMBL" id="CP034687">
    <property type="protein sequence ID" value="AZS85646.1"/>
    <property type="molecule type" value="Genomic_DNA"/>
</dbReference>
<evidence type="ECO:0008006" key="6">
    <source>
        <dbReference type="Google" id="ProtNLM"/>
    </source>
</evidence>
<dbReference type="OrthoDB" id="3369896at2"/>
<accession>A0A3Q9KRH7</accession>
<keyword evidence="1" id="KW-0732">Signal</keyword>